<sequence length="225" mass="25366">MQYSQYETVDTFTPEGKVKALEYIKNSVELGNTTIALGNKNCGILLAYNGKKSVLTHKQPKIFKISDKALFSFAGITNDGLDIVKYLVDYSVWEEIYKGRDIHPVKVFDDLCREAIPRTIYSGNRMFGCGGILLSRYKNEIVLTEFEPTGNVQLVHAVSVGNRSQSAKTILENYYDSLESADKNTLIKVALEALKNAHPDEELTNENVEIWCLEEKASFVESFNF</sequence>
<dbReference type="Gene3D" id="3.60.20.10">
    <property type="entry name" value="Glutamine Phosphoribosylpyrophosphate, subunit 1, domain 1"/>
    <property type="match status" value="1"/>
</dbReference>
<dbReference type="Proteomes" id="UP000282876">
    <property type="component" value="Unassembled WGS sequence"/>
</dbReference>
<reference evidence="2 3" key="1">
    <citation type="submission" date="2018-10" db="EMBL/GenBank/DDBJ databases">
        <title>Draft genome sequence of the microsporidian Tubulinosema ratisbonensis.</title>
        <authorList>
            <person name="Polonais V."/>
            <person name="Peyretaillade E."/>
            <person name="Niehus S."/>
            <person name="Wawrzyniak I."/>
            <person name="Franchet A."/>
            <person name="Gaspin C."/>
            <person name="Reichstadt M."/>
            <person name="Belser C."/>
            <person name="Labadie K."/>
            <person name="Delbac F."/>
            <person name="Ferrandon D."/>
        </authorList>
    </citation>
    <scope>NUCLEOTIDE SEQUENCE [LARGE SCALE GENOMIC DNA]</scope>
    <source>
        <strain evidence="2 3">Franzen</strain>
    </source>
</reference>
<evidence type="ECO:0000313" key="3">
    <source>
        <dbReference type="Proteomes" id="UP000282876"/>
    </source>
</evidence>
<keyword evidence="3" id="KW-1185">Reference proteome</keyword>
<dbReference type="InterPro" id="IPR050115">
    <property type="entry name" value="Proteasome_alpha"/>
</dbReference>
<dbReference type="STRING" id="291195.A0A437AP77"/>
<evidence type="ECO:0000313" key="2">
    <source>
        <dbReference type="EMBL" id="RVD92888.1"/>
    </source>
</evidence>
<dbReference type="AlphaFoldDB" id="A0A437AP77"/>
<gene>
    <name evidence="2" type="ORF">TUBRATIS_005960</name>
</gene>
<dbReference type="OrthoDB" id="431557at2759"/>
<dbReference type="EMBL" id="RCSS01000129">
    <property type="protein sequence ID" value="RVD92888.1"/>
    <property type="molecule type" value="Genomic_DNA"/>
</dbReference>
<name>A0A437AP77_9MICR</name>
<dbReference type="VEuPathDB" id="MicrosporidiaDB:TUBRATIS_005960"/>
<evidence type="ECO:0000256" key="1">
    <source>
        <dbReference type="ARBA" id="ARBA00022942"/>
    </source>
</evidence>
<dbReference type="GO" id="GO:0051603">
    <property type="term" value="P:proteolysis involved in protein catabolic process"/>
    <property type="evidence" value="ECO:0007669"/>
    <property type="project" value="InterPro"/>
</dbReference>
<dbReference type="InterPro" id="IPR029055">
    <property type="entry name" value="Ntn_hydrolases_N"/>
</dbReference>
<dbReference type="Pfam" id="PF00227">
    <property type="entry name" value="Proteasome"/>
    <property type="match status" value="1"/>
</dbReference>
<protein>
    <submittedName>
        <fullName evidence="2">20S proteasome subunit alpha</fullName>
    </submittedName>
</protein>
<keyword evidence="1 2" id="KW-0647">Proteasome</keyword>
<comment type="caution">
    <text evidence="2">The sequence shown here is derived from an EMBL/GenBank/DDBJ whole genome shotgun (WGS) entry which is preliminary data.</text>
</comment>
<dbReference type="InterPro" id="IPR001353">
    <property type="entry name" value="Proteasome_sua/b"/>
</dbReference>
<dbReference type="PANTHER" id="PTHR11599">
    <property type="entry name" value="PROTEASOME SUBUNIT ALPHA/BETA"/>
    <property type="match status" value="1"/>
</dbReference>
<dbReference type="SUPFAM" id="SSF56235">
    <property type="entry name" value="N-terminal nucleophile aminohydrolases (Ntn hydrolases)"/>
    <property type="match status" value="1"/>
</dbReference>
<dbReference type="GO" id="GO:0005839">
    <property type="term" value="C:proteasome core complex"/>
    <property type="evidence" value="ECO:0007669"/>
    <property type="project" value="InterPro"/>
</dbReference>
<organism evidence="2 3">
    <name type="scientific">Tubulinosema ratisbonensis</name>
    <dbReference type="NCBI Taxonomy" id="291195"/>
    <lineage>
        <taxon>Eukaryota</taxon>
        <taxon>Fungi</taxon>
        <taxon>Fungi incertae sedis</taxon>
        <taxon>Microsporidia</taxon>
        <taxon>Tubulinosematoidea</taxon>
        <taxon>Tubulinosematidae</taxon>
        <taxon>Tubulinosema</taxon>
    </lineage>
</organism>
<proteinExistence type="predicted"/>
<accession>A0A437AP77</accession>